<accession>A0A9D1A6L5</accession>
<dbReference type="Gene3D" id="3.30.565.10">
    <property type="entry name" value="Histidine kinase-like ATPase, C-terminal domain"/>
    <property type="match status" value="1"/>
</dbReference>
<dbReference type="CDD" id="cd16935">
    <property type="entry name" value="HATPase_AgrC-ComD-like"/>
    <property type="match status" value="1"/>
</dbReference>
<feature type="transmembrane region" description="Helical" evidence="1">
    <location>
        <begin position="207"/>
        <end position="226"/>
    </location>
</feature>
<feature type="transmembrane region" description="Helical" evidence="1">
    <location>
        <begin position="238"/>
        <end position="259"/>
    </location>
</feature>
<feature type="transmembrane region" description="Helical" evidence="1">
    <location>
        <begin position="322"/>
        <end position="351"/>
    </location>
</feature>
<gene>
    <name evidence="3" type="ORF">IAA70_02505</name>
</gene>
<comment type="caution">
    <text evidence="3">The sequence shown here is derived from an EMBL/GenBank/DDBJ whole genome shotgun (WGS) entry which is preliminary data.</text>
</comment>
<feature type="domain" description="Sensor histidine kinase NatK-like C-terminal" evidence="2">
    <location>
        <begin position="543"/>
        <end position="643"/>
    </location>
</feature>
<dbReference type="PROSITE" id="PS51257">
    <property type="entry name" value="PROKAR_LIPOPROTEIN"/>
    <property type="match status" value="1"/>
</dbReference>
<evidence type="ECO:0000313" key="3">
    <source>
        <dbReference type="EMBL" id="HIR09256.1"/>
    </source>
</evidence>
<dbReference type="SUPFAM" id="SSF55874">
    <property type="entry name" value="ATPase domain of HSP90 chaperone/DNA topoisomerase II/histidine kinase"/>
    <property type="match status" value="1"/>
</dbReference>
<feature type="transmembrane region" description="Helical" evidence="1">
    <location>
        <begin position="358"/>
        <end position="374"/>
    </location>
</feature>
<name>A0A9D1A6L5_9FIRM</name>
<sequence>MKHLAARLLTMLFTVALGCALCLVLYYMDNKYTSPGPQGIDGLLVLREADLTEDQIHYLIHGWAFYPDVLFTPAQLQEEGDDRYMTYCAIGEKTNFKTAASDDPHGCGSYVLTLLLPETERIYALELPEIYSAYRLYVNDTLVAQMGDPDEETYTPRTKIETVTFQASGRVKLLLAVRDASHYYSGLVYPPAFGLPGGVTLLRGLSLSLQVSALILSLVCAAMAFFAGYRLQRQDAKLFGILCLFAALTTILQLLHRFIPLPIHPWYAMESFCGHCIILFVVLLQNRICDVERRVAAFFTAAGTLFCFASLLYGLLSSHLTIPVMAVFSGIITLFKLGTALYLLAVAFYALLKKQLKMAPLFYASTLYATLLIWDRLLPQFEPRLAGWFSEWGTLAMIVAIGLSLWRDILAAYARSLAFAEEHRQIERQYAMQMQYANRTAQYIAENRRLLHDVRQHARTIAELASQVKSQPETAQAQEELMHYLEALPHPLKPGNAIAPGTFSNHAAVDALLQFYQAAAEKYHIRAQLAFNIPQGLPLTDLEWCALLGNLMENAIEGCQRCPEGARSLSIQVRAAASTFFLKVENSYDGRYQRTGNRFLSRKRGSEQLGIGLESVRQTVEAHHGTLDIYPLQKTFRVGITLPLHHDVPAAPVEA</sequence>
<keyword evidence="1" id="KW-1133">Transmembrane helix</keyword>
<dbReference type="Pfam" id="PF14501">
    <property type="entry name" value="HATPase_c_5"/>
    <property type="match status" value="1"/>
</dbReference>
<evidence type="ECO:0000256" key="1">
    <source>
        <dbReference type="SAM" id="Phobius"/>
    </source>
</evidence>
<keyword evidence="1" id="KW-0812">Transmembrane</keyword>
<feature type="transmembrane region" description="Helical" evidence="1">
    <location>
        <begin position="386"/>
        <end position="406"/>
    </location>
</feature>
<dbReference type="EMBL" id="DVGD01000072">
    <property type="protein sequence ID" value="HIR09256.1"/>
    <property type="molecule type" value="Genomic_DNA"/>
</dbReference>
<evidence type="ECO:0000313" key="4">
    <source>
        <dbReference type="Proteomes" id="UP000824258"/>
    </source>
</evidence>
<evidence type="ECO:0000259" key="2">
    <source>
        <dbReference type="Pfam" id="PF14501"/>
    </source>
</evidence>
<dbReference type="AlphaFoldDB" id="A0A9D1A6L5"/>
<organism evidence="3 4">
    <name type="scientific">Candidatus Avoscillospira stercoripullorum</name>
    <dbReference type="NCBI Taxonomy" id="2840709"/>
    <lineage>
        <taxon>Bacteria</taxon>
        <taxon>Bacillati</taxon>
        <taxon>Bacillota</taxon>
        <taxon>Clostridia</taxon>
        <taxon>Eubacteriales</taxon>
        <taxon>Oscillospiraceae</taxon>
        <taxon>Oscillospiraceae incertae sedis</taxon>
        <taxon>Candidatus Avoscillospira</taxon>
    </lineage>
</organism>
<keyword evidence="3" id="KW-0808">Transferase</keyword>
<reference evidence="3" key="2">
    <citation type="journal article" date="2021" name="PeerJ">
        <title>Extensive microbial diversity within the chicken gut microbiome revealed by metagenomics and culture.</title>
        <authorList>
            <person name="Gilroy R."/>
            <person name="Ravi A."/>
            <person name="Getino M."/>
            <person name="Pursley I."/>
            <person name="Horton D.L."/>
            <person name="Alikhan N.F."/>
            <person name="Baker D."/>
            <person name="Gharbi K."/>
            <person name="Hall N."/>
            <person name="Watson M."/>
            <person name="Adriaenssens E.M."/>
            <person name="Foster-Nyarko E."/>
            <person name="Jarju S."/>
            <person name="Secka A."/>
            <person name="Antonio M."/>
            <person name="Oren A."/>
            <person name="Chaudhuri R.R."/>
            <person name="La Ragione R."/>
            <person name="Hildebrand F."/>
            <person name="Pallen M.J."/>
        </authorList>
    </citation>
    <scope>NUCLEOTIDE SEQUENCE</scope>
    <source>
        <strain evidence="3">ChiHjej9B8-7071</strain>
    </source>
</reference>
<keyword evidence="3" id="KW-0418">Kinase</keyword>
<feature type="transmembrane region" description="Helical" evidence="1">
    <location>
        <begin position="265"/>
        <end position="284"/>
    </location>
</feature>
<keyword evidence="1" id="KW-0472">Membrane</keyword>
<dbReference type="InterPro" id="IPR032834">
    <property type="entry name" value="NatK-like_C"/>
</dbReference>
<dbReference type="InterPro" id="IPR036890">
    <property type="entry name" value="HATPase_C_sf"/>
</dbReference>
<reference evidence="3" key="1">
    <citation type="submission" date="2020-10" db="EMBL/GenBank/DDBJ databases">
        <authorList>
            <person name="Gilroy R."/>
        </authorList>
    </citation>
    <scope>NUCLEOTIDE SEQUENCE</scope>
    <source>
        <strain evidence="3">ChiHjej9B8-7071</strain>
    </source>
</reference>
<feature type="transmembrane region" description="Helical" evidence="1">
    <location>
        <begin position="7"/>
        <end position="28"/>
    </location>
</feature>
<protein>
    <submittedName>
        <fullName evidence="3">Sensor histidine kinase</fullName>
    </submittedName>
</protein>
<proteinExistence type="predicted"/>
<dbReference type="Proteomes" id="UP000824258">
    <property type="component" value="Unassembled WGS sequence"/>
</dbReference>
<feature type="transmembrane region" description="Helical" evidence="1">
    <location>
        <begin position="296"/>
        <end position="316"/>
    </location>
</feature>
<dbReference type="GO" id="GO:0016301">
    <property type="term" value="F:kinase activity"/>
    <property type="evidence" value="ECO:0007669"/>
    <property type="project" value="UniProtKB-KW"/>
</dbReference>